<comment type="caution">
    <text evidence="2">The sequence shown here is derived from an EMBL/GenBank/DDBJ whole genome shotgun (WGS) entry which is preliminary data.</text>
</comment>
<dbReference type="Proteomes" id="UP000253250">
    <property type="component" value="Unassembled WGS sequence"/>
</dbReference>
<dbReference type="RefSeq" id="WP_114282535.1">
    <property type="nucleotide sequence ID" value="NZ_PSYR01000001.1"/>
</dbReference>
<organism evidence="2 3">
    <name type="scientific">Acidiferrobacter thiooxydans</name>
    <dbReference type="NCBI Taxonomy" id="163359"/>
    <lineage>
        <taxon>Bacteria</taxon>
        <taxon>Pseudomonadati</taxon>
        <taxon>Pseudomonadota</taxon>
        <taxon>Gammaproteobacteria</taxon>
        <taxon>Acidiferrobacterales</taxon>
        <taxon>Acidiferrobacteraceae</taxon>
        <taxon>Acidiferrobacter</taxon>
    </lineage>
</organism>
<evidence type="ECO:0000313" key="2">
    <source>
        <dbReference type="EMBL" id="RCN59138.1"/>
    </source>
</evidence>
<sequence>MDVIEGRQGRWLPWRERRLKAWIDALPTAEPGRALALLGQSVRALNATLLDPVTRITLLRHYTRSAADLTAVLARPGNTGAVAGLATTLHSEMAQGYQMALTPELPADERRMAVAGAISGLSEVLRAAYRAYVPAPPGLWRRIHTLFQAAGAPTLGLERLYVNVLLMGLSDPYALPEGGIDAVCELIAEVGERAVLNETAGFAIVPEADRVAEPADSEASLYLDTGAVLSELARLRDDIRAHRPLPPRLAARVLPDLALRLCASLGETWRPGVRRRSLRVPLRGERLVCQGLASLRRLRAHDQLRHGFVDLDVPWGREEATAVNGRGAGLPRVTTWTIRDAGRSGLWLSCQGLEGPPPAPGTWIGVKDPSGSGQWLAATVRWLKRARPREYAIGVAVLAEAQTEAVLRIAPRRAAFAASPASAPPQQPDRAASALTVETRGARLALP</sequence>
<gene>
    <name evidence="2" type="ORF">C4900_05295</name>
</gene>
<evidence type="ECO:0000256" key="1">
    <source>
        <dbReference type="SAM" id="MobiDB-lite"/>
    </source>
</evidence>
<proteinExistence type="predicted"/>
<evidence type="ECO:0000313" key="3">
    <source>
        <dbReference type="Proteomes" id="UP000253250"/>
    </source>
</evidence>
<keyword evidence="3" id="KW-1185">Reference proteome</keyword>
<protein>
    <submittedName>
        <fullName evidence="2">Uncharacterized protein</fullName>
    </submittedName>
</protein>
<dbReference type="AlphaFoldDB" id="A0A368HL02"/>
<reference evidence="2 3" key="1">
    <citation type="submission" date="2018-02" db="EMBL/GenBank/DDBJ databases">
        <title>Insights into the biology of acidophilic members of the Acidiferrobacteraceae family derived from comparative genomic analyses.</title>
        <authorList>
            <person name="Issotta F."/>
            <person name="Thyssen C."/>
            <person name="Mena C."/>
            <person name="Moya A."/>
            <person name="Bellenberg S."/>
            <person name="Sproer C."/>
            <person name="Covarrubias P.C."/>
            <person name="Sand W."/>
            <person name="Quatrini R."/>
            <person name="Vera M."/>
        </authorList>
    </citation>
    <scope>NUCLEOTIDE SEQUENCE [LARGE SCALE GENOMIC DNA]</scope>
    <source>
        <strain evidence="3">m-1</strain>
    </source>
</reference>
<dbReference type="EMBL" id="PSYR01000001">
    <property type="protein sequence ID" value="RCN59138.1"/>
    <property type="molecule type" value="Genomic_DNA"/>
</dbReference>
<accession>A0A368HL02</accession>
<dbReference type="OrthoDB" id="5724405at2"/>
<feature type="region of interest" description="Disordered" evidence="1">
    <location>
        <begin position="418"/>
        <end position="447"/>
    </location>
</feature>
<name>A0A368HL02_9GAMM</name>